<gene>
    <name evidence="4" type="ORF">J2S90_001735</name>
    <name evidence="5" type="ORF">J2S93_002218</name>
</gene>
<feature type="region of interest" description="Disordered" evidence="1">
    <location>
        <begin position="1"/>
        <end position="53"/>
    </location>
</feature>
<dbReference type="InterPro" id="IPR041219">
    <property type="entry name" value="Phage_lysozyme2"/>
</dbReference>
<keyword evidence="6" id="KW-1185">Reference proteome</keyword>
<protein>
    <recommendedName>
        <fullName evidence="3">Phage tail lysozyme domain-containing protein</fullName>
    </recommendedName>
</protein>
<dbReference type="EMBL" id="JAUSRG010000003">
    <property type="protein sequence ID" value="MDP9904780.1"/>
    <property type="molecule type" value="Genomic_DNA"/>
</dbReference>
<keyword evidence="2" id="KW-1133">Transmembrane helix</keyword>
<evidence type="ECO:0000313" key="4">
    <source>
        <dbReference type="EMBL" id="MDP9904780.1"/>
    </source>
</evidence>
<dbReference type="Proteomes" id="UP001230951">
    <property type="component" value="Unassembled WGS sequence"/>
</dbReference>
<evidence type="ECO:0000256" key="1">
    <source>
        <dbReference type="SAM" id="MobiDB-lite"/>
    </source>
</evidence>
<proteinExistence type="predicted"/>
<feature type="compositionally biased region" description="Gly residues" evidence="1">
    <location>
        <begin position="84"/>
        <end position="93"/>
    </location>
</feature>
<feature type="region of interest" description="Disordered" evidence="1">
    <location>
        <begin position="78"/>
        <end position="158"/>
    </location>
</feature>
<evidence type="ECO:0000256" key="2">
    <source>
        <dbReference type="SAM" id="Phobius"/>
    </source>
</evidence>
<keyword evidence="2" id="KW-0812">Transmembrane</keyword>
<dbReference type="EMBL" id="JAUSTF010000004">
    <property type="protein sequence ID" value="MDQ0180791.1"/>
    <property type="molecule type" value="Genomic_DNA"/>
</dbReference>
<name>A0AAW8DHA7_9MICC</name>
<dbReference type="Proteomes" id="UP001242995">
    <property type="component" value="Unassembled WGS sequence"/>
</dbReference>
<evidence type="ECO:0000313" key="5">
    <source>
        <dbReference type="EMBL" id="MDQ0180791.1"/>
    </source>
</evidence>
<feature type="compositionally biased region" description="Low complexity" evidence="1">
    <location>
        <begin position="17"/>
        <end position="31"/>
    </location>
</feature>
<evidence type="ECO:0000313" key="6">
    <source>
        <dbReference type="Proteomes" id="UP001230951"/>
    </source>
</evidence>
<feature type="transmembrane region" description="Helical" evidence="2">
    <location>
        <begin position="166"/>
        <end position="188"/>
    </location>
</feature>
<evidence type="ECO:0000259" key="3">
    <source>
        <dbReference type="Pfam" id="PF18013"/>
    </source>
</evidence>
<keyword evidence="2" id="KW-0472">Membrane</keyword>
<accession>A0AAW8DHA7</accession>
<feature type="compositionally biased region" description="Basic and acidic residues" evidence="1">
    <location>
        <begin position="104"/>
        <end position="133"/>
    </location>
</feature>
<feature type="compositionally biased region" description="Low complexity" evidence="1">
    <location>
        <begin position="94"/>
        <end position="103"/>
    </location>
</feature>
<organism evidence="4 7">
    <name type="scientific">Arthrobacter bambusae</name>
    <dbReference type="NCBI Taxonomy" id="1338426"/>
    <lineage>
        <taxon>Bacteria</taxon>
        <taxon>Bacillati</taxon>
        <taxon>Actinomycetota</taxon>
        <taxon>Actinomycetes</taxon>
        <taxon>Micrococcales</taxon>
        <taxon>Micrococcaceae</taxon>
        <taxon>Arthrobacter</taxon>
    </lineage>
</organism>
<evidence type="ECO:0000313" key="7">
    <source>
        <dbReference type="Proteomes" id="UP001242995"/>
    </source>
</evidence>
<comment type="caution">
    <text evidence="4">The sequence shown here is derived from an EMBL/GenBank/DDBJ whole genome shotgun (WGS) entry which is preliminary data.</text>
</comment>
<dbReference type="AlphaFoldDB" id="A0AAW8DHA7"/>
<feature type="transmembrane region" description="Helical" evidence="2">
    <location>
        <begin position="194"/>
        <end position="221"/>
    </location>
</feature>
<dbReference type="Pfam" id="PF18013">
    <property type="entry name" value="Phage_lysozyme2"/>
    <property type="match status" value="1"/>
</dbReference>
<dbReference type="Gene3D" id="1.10.530.10">
    <property type="match status" value="1"/>
</dbReference>
<reference evidence="4 6" key="1">
    <citation type="submission" date="2023-07" db="EMBL/GenBank/DDBJ databases">
        <title>Sorghum-associated microbial communities from plants grown in Nebraska, USA.</title>
        <authorList>
            <person name="Schachtman D."/>
        </authorList>
    </citation>
    <scope>NUCLEOTIDE SEQUENCE</scope>
    <source>
        <strain evidence="4">DS1006</strain>
        <strain evidence="5 6">DS1016</strain>
    </source>
</reference>
<feature type="domain" description="Phage tail lysozyme" evidence="3">
    <location>
        <begin position="315"/>
        <end position="466"/>
    </location>
</feature>
<dbReference type="RefSeq" id="WP_306960690.1">
    <property type="nucleotide sequence ID" value="NZ_JAUSRG010000003.1"/>
</dbReference>
<sequence>MDEKPKLSKRGPDADAPRASASPGPAGANPGAAGGMARKTGDVKSQVAGAAAEAAADKLIGDRMSANQKRFVVAAARGAAEGATRGGGAGAGLGAAKEAGAQAQEKKNAGESDDEKSKGDAKTANEQDQKPDAKQLGAGGTSYARDQDKSADDEADRRKGAIGKTAAGAGAAAVAPNAAFFATLLLFLNWLKSFFFAMLAKALTLVQMFLAWAASIGGAVWNFITAPFQAAGAAVANAIAFVTGGAAISTSVAAAGLAAVSGFTILGLLAGIIGMFSVNVAAYDSSPAAVCRPASNVNAMPIGNPGPTDANAEKMAKTVYSTMKSAGMPDVNIAGILGNWDQESGIDPTSVQNFPTRTYTMTAEKKTAAAKTDNGIGLGQWTSGRNTLLRNYATAKGADWWDIKLQLTFMFDKNGDNVTDVGVVQGMVSTPQPTPGAAAKYYHDKWERSADSSTAQREANADKWFGIISGWSVDQSLVVSIDKGGDFIKDATRIINTFLGGSACQANNASGVASINPKSGGMTQEEAQKLVDLYNQEGDKWLDEKYGPQGGPGSCGDNHAENCVSFSNYFLNKYTTFKQYASGNGVDIAGYVAKTTGRKLTSTPTPYSVGSGPGVDSSGHTLVVLGVQGDKVILGEAGYCMYMGRVRVDSAAAMTAEGWQFVDMSDAMLPNGQVNQPAA</sequence>
<feature type="compositionally biased region" description="Basic and acidic residues" evidence="1">
    <location>
        <begin position="145"/>
        <end position="158"/>
    </location>
</feature>
<feature type="compositionally biased region" description="Basic and acidic residues" evidence="1">
    <location>
        <begin position="1"/>
        <end position="16"/>
    </location>
</feature>